<evidence type="ECO:0000313" key="2">
    <source>
        <dbReference type="Proteomes" id="UP000032142"/>
    </source>
</evidence>
<dbReference type="EMBL" id="KN412257">
    <property type="protein sequence ID" value="KHG19134.1"/>
    <property type="molecule type" value="Genomic_DNA"/>
</dbReference>
<evidence type="ECO:0000313" key="1">
    <source>
        <dbReference type="EMBL" id="KHG19134.1"/>
    </source>
</evidence>
<gene>
    <name evidence="1" type="ORF">F383_25804</name>
</gene>
<reference evidence="2" key="1">
    <citation type="submission" date="2014-09" db="EMBL/GenBank/DDBJ databases">
        <authorList>
            <person name="Mudge J."/>
            <person name="Ramaraj T."/>
            <person name="Lindquist I.E."/>
            <person name="Bharti A.K."/>
            <person name="Sundararajan A."/>
            <person name="Cameron C.T."/>
            <person name="Woodward J.E."/>
            <person name="May G.D."/>
            <person name="Brubaker C."/>
            <person name="Broadhvest J."/>
            <person name="Wilkins T.A."/>
        </authorList>
    </citation>
    <scope>NUCLEOTIDE SEQUENCE</scope>
    <source>
        <strain evidence="2">cv. AKA8401</strain>
    </source>
</reference>
<proteinExistence type="predicted"/>
<keyword evidence="2" id="KW-1185">Reference proteome</keyword>
<dbReference type="Proteomes" id="UP000032142">
    <property type="component" value="Unassembled WGS sequence"/>
</dbReference>
<accession>A0A0B0P4R0</accession>
<name>A0A0B0P4R0_GOSAR</name>
<dbReference type="AlphaFoldDB" id="A0A0B0P4R0"/>
<organism evidence="1 2">
    <name type="scientific">Gossypium arboreum</name>
    <name type="common">Tree cotton</name>
    <name type="synonym">Gossypium nanking</name>
    <dbReference type="NCBI Taxonomy" id="29729"/>
    <lineage>
        <taxon>Eukaryota</taxon>
        <taxon>Viridiplantae</taxon>
        <taxon>Streptophyta</taxon>
        <taxon>Embryophyta</taxon>
        <taxon>Tracheophyta</taxon>
        <taxon>Spermatophyta</taxon>
        <taxon>Magnoliopsida</taxon>
        <taxon>eudicotyledons</taxon>
        <taxon>Gunneridae</taxon>
        <taxon>Pentapetalae</taxon>
        <taxon>rosids</taxon>
        <taxon>malvids</taxon>
        <taxon>Malvales</taxon>
        <taxon>Malvaceae</taxon>
        <taxon>Malvoideae</taxon>
        <taxon>Gossypium</taxon>
    </lineage>
</organism>
<protein>
    <submittedName>
        <fullName evidence="1">Uncharacterized protein</fullName>
    </submittedName>
</protein>
<sequence length="66" mass="7470">MLEIKNQRNWIRIGGKLKLSTSCPVPFFIVRDFGFKLLGRGSSAKSITLSTIFGIFISELSNLWHV</sequence>